<feature type="region of interest" description="Disordered" evidence="1">
    <location>
        <begin position="1927"/>
        <end position="1965"/>
    </location>
</feature>
<evidence type="ECO:0000313" key="5">
    <source>
        <dbReference type="EMBL" id="KJE89940.1"/>
    </source>
</evidence>
<gene>
    <name evidence="5" type="ORF">CAOG_001339</name>
</gene>
<dbReference type="EMBL" id="KE346361">
    <property type="protein sequence ID" value="KJE89940.1"/>
    <property type="molecule type" value="Genomic_DNA"/>
</dbReference>
<dbReference type="STRING" id="595528.A0A0D2WIZ9"/>
<dbReference type="Pfam" id="PF23099">
    <property type="entry name" value="UTP20_C"/>
    <property type="match status" value="1"/>
</dbReference>
<evidence type="ECO:0000259" key="3">
    <source>
        <dbReference type="Pfam" id="PF20416"/>
    </source>
</evidence>
<dbReference type="InterPro" id="IPR057525">
    <property type="entry name" value="UTP20_C"/>
</dbReference>
<dbReference type="InterPro" id="IPR046523">
    <property type="entry name" value="UTP20_dom"/>
</dbReference>
<evidence type="ECO:0000256" key="1">
    <source>
        <dbReference type="SAM" id="MobiDB-lite"/>
    </source>
</evidence>
<keyword evidence="6" id="KW-1185">Reference proteome</keyword>
<dbReference type="Pfam" id="PF07539">
    <property type="entry name" value="UTP20_N"/>
    <property type="match status" value="1"/>
</dbReference>
<protein>
    <submittedName>
        <fullName evidence="5">Uncharacterized protein</fullName>
    </submittedName>
</protein>
<evidence type="ECO:0000259" key="2">
    <source>
        <dbReference type="Pfam" id="PF07539"/>
    </source>
</evidence>
<reference evidence="6" key="1">
    <citation type="submission" date="2011-02" db="EMBL/GenBank/DDBJ databases">
        <title>The Genome Sequence of Capsaspora owczarzaki ATCC 30864.</title>
        <authorList>
            <person name="Russ C."/>
            <person name="Cuomo C."/>
            <person name="Burger G."/>
            <person name="Gray M.W."/>
            <person name="Holland P.W.H."/>
            <person name="King N."/>
            <person name="Lang F.B.F."/>
            <person name="Roger A.J."/>
            <person name="Ruiz-Trillo I."/>
            <person name="Young S.K."/>
            <person name="Zeng Q."/>
            <person name="Gargeya S."/>
            <person name="Alvarado L."/>
            <person name="Berlin A."/>
            <person name="Chapman S.B."/>
            <person name="Chen Z."/>
            <person name="Freedman E."/>
            <person name="Gellesch M."/>
            <person name="Goldberg J."/>
            <person name="Griggs A."/>
            <person name="Gujja S."/>
            <person name="Heilman E."/>
            <person name="Heiman D."/>
            <person name="Howarth C."/>
            <person name="Mehta T."/>
            <person name="Neiman D."/>
            <person name="Pearson M."/>
            <person name="Roberts A."/>
            <person name="Saif S."/>
            <person name="Shea T."/>
            <person name="Shenoy N."/>
            <person name="Sisk P."/>
            <person name="Stolte C."/>
            <person name="Sykes S."/>
            <person name="White J."/>
            <person name="Yandava C."/>
            <person name="Haas B."/>
            <person name="Nusbaum C."/>
            <person name="Birren B."/>
        </authorList>
    </citation>
    <scope>NUCLEOTIDE SEQUENCE</scope>
    <source>
        <strain evidence="6">ATCC 30864</strain>
    </source>
</reference>
<dbReference type="OrthoDB" id="360653at2759"/>
<dbReference type="InterPro" id="IPR011430">
    <property type="entry name" value="UTP20_N"/>
</dbReference>
<feature type="domain" description="U3 small nucleolar RNA-associated protein 20 C-terminal" evidence="4">
    <location>
        <begin position="2669"/>
        <end position="2988"/>
    </location>
</feature>
<organism evidence="5 6">
    <name type="scientific">Capsaspora owczarzaki (strain ATCC 30864)</name>
    <dbReference type="NCBI Taxonomy" id="595528"/>
    <lineage>
        <taxon>Eukaryota</taxon>
        <taxon>Filasterea</taxon>
        <taxon>Capsaspora</taxon>
    </lineage>
</organism>
<evidence type="ECO:0000313" key="6">
    <source>
        <dbReference type="Proteomes" id="UP000008743"/>
    </source>
</evidence>
<feature type="compositionally biased region" description="Low complexity" evidence="1">
    <location>
        <begin position="1090"/>
        <end position="1099"/>
    </location>
</feature>
<dbReference type="PANTHER" id="PTHR17695">
    <property type="entry name" value="SMALL SUBUNIT PROCESSOME COMPONENT 20 HOMOLOG"/>
    <property type="match status" value="1"/>
</dbReference>
<feature type="region of interest" description="Disordered" evidence="1">
    <location>
        <begin position="1075"/>
        <end position="1101"/>
    </location>
</feature>
<feature type="compositionally biased region" description="Acidic residues" evidence="1">
    <location>
        <begin position="2637"/>
        <end position="2650"/>
    </location>
</feature>
<feature type="compositionally biased region" description="Acidic residues" evidence="1">
    <location>
        <begin position="1075"/>
        <end position="1089"/>
    </location>
</feature>
<dbReference type="FunCoup" id="A0A0D2WIZ9">
    <property type="interactions" value="499"/>
</dbReference>
<sequence>MLPSASNSAGSLLCSCIAHRCSSTMTCYSPFRPFGSSAPAQFQSFNERIKKVSINVAHRVGAVAVEPEAGGSFFNEALMKWRELDCTREFVTFTNKVYPLVQTLHQLLFHKDAVIDALLVHLAEPNCAALPALLDLLAQLARDLREEFYPDFPRSFVIVARVLEEANDPPVIEAAFTALSYLFKFLLRYLIRDMRDVFRLYRHLLASDVRPYIRAFAAESFALLLRKVPANAFHNSVGLLLNLALCQDDEITADTTTASQQPAASSDISGTTQSTLAADYAPWVSEYSRTVKPEGMVEGMSLLIFETVRGVQHQFHSRAREILSTILDILLEFITHYGDSHPISEHVGEIVQAASKHMANFTTPEYAGTIIDCVVARLERTRLASRPSGDDAMQMEDGGSSDGAQDDAHCFALLRVLSEWIEYRGADRIQEPLVVLSALSALLQHSSSLHMRDEMLELLVESIRHILLARISATSGRTQTKKTASLNAQLSARFGKDRVSSMDSMSSSGSSSSSAAASRAQLVALLGEVTVLLPALADSMLNCLPFHLATALLPPFLDVPNCARIFLPRALTFASRHYTLHTLPSMLFARDIIARLDGISDSQLASSGVVASIHRTLKFPEISAETPFAAALMALIETSSKKLKAGLTKGKTTTSTFVGHTELATAIASVHLGFALLVRIDGAALLLPRMLPVLAVLDELARTVLVPQSTAQSQVLSALAAGWTLALPFLAAQTQRLQQHGRTPFTLLENFAHHLDILECVDKWFGALSEAASSPSAVSVPATHASKSKPSQQPLQVDFINATTGLLTLSTLNELLTLLVPNLSSPYSCIRAATLVLLTRCEQLPLLAIDSDTADERANPRSCLVFSHLLQAEQTPADLENFRTRLMHVRQVDTVVVAGRLPTVYIEPVLRCHLATLYLNFKPLWAPAMEMIGNMASRIPEAQFWQQFFSTFEASHSRVRASTYLTLLQGDDLNAEEAEDDDEMDESDEKQAADDAVARSAFIEAVETARASERPDHVNFHVLLLQLAATDAVMPFIERHGRELLPLFFDFIDTEYNKMYEGKGAHQDLRSLSDDADAADDDQEEDAEDASNAAVAEAEPAADDAESAAATAAAGAAAAAGTTDISANNKPLRALVGKKLGGFLGILAKLRNPKAAYQSDRLLALLLELLAKPEAALQAKALQCILAFKFPYLTPYREPLEQLCGEQSFRSALLALDMDADAGLVKKEHRQGLLSVMSRLLYAKMISRAGGRKQTLSSKRSAVLGYLMSLSEEEIAPFIDLSLVRGFSSTTGDDDDGGGSLDPARVVPLRKQLGFLTVVFEIIQKLGVLALPYVDVCFAVVLNLTANASTLLQSHAVTSISPAFLTPLKSIRLMGLRRLSELFRAFADHNFNFGLPMLFSAVVNPRLPRFQQETAQSSSGLLDLFVVWSQHPELALYLARNVQYGSNLRAVQSSEATSAMDTTTAATDSTEALPILIAVFNCLSNPSITHQVAGSVLDLAGNVVALLETHPAIANEVLLPHVGCLLQNLQLATSVQRKHTGQTLSQQLVRRNLQLLAKLSHLTTDPEQCRVLVCLLLPFLKKRSVGSVATQSARVSILGIVEQSIPLLPMTSAFYAYLSQLFATLEGREPRTLLCRVFAAIAAHHDPSVQLTADLLARLNAYLPDALDEMDYDTRLVAFAELNDSVAGNLTCHQLLPLAHCYVHFLHADDFGIRDNASYGLLQLIRRVHLANAKHAAGLIFDEIILQIIVPAIKIGVRVAQDAVRNEVVGLLRALVEKFPTHPQFADMTRCGRAAFFVNICHVQLHRRARAMRILARCADEGRLAQSSIVHYFLPLISHVVIETTRSSDHNIVTEAIRTVAMLARQLSWSHYYKAFQSALRTLKKNSELQTTIVRLLVAIIESFHFDLQPSEADILLSAQEEVIEQGGEEADAKDKSAENVVEAEDDEDDDEGADEEGQDEPAAMATADSLEARIAAADKMKQAVLSRLLPSLHNVLVTKKGDTEHVRSPVAIAIVSLLMRLPRALLDARISGVIARVCNLLKSHNQQARDEARATLGEMLQTVGAEFLPVFLRNLQNALARGYQLHILGFTLHAVLSRVLALHTANPVPASQEAVDSCAPDIVRIILDDTFGEVGKEKEVQGITAKSKEARSRRGGECMELLCRLISFKFFPSVVLSPMSSLLEAINSVSDKSRIEELLRRAASGLTVNPSVQIPMLLICVYSLLERSVEQLRAAVGLAEQPFSSLSRLDIAFMVLPAVRRDRAPSAETIANAHVLVEFGLVLLRAFFKRDLDALYVETLQMLDPLVRILCDCLVSRHSRVLSLSLKCLSFMYSLPLPTMSAMLHVVVERVLRCISRAGQGSQASELVQSCMRAVIALILRKPAPGSRSTESLLQEKQLTALLALAKEGIEAGDHDRQTTTFALIRAIVTKKLVSTQLVDVIEHVADVSVRSQFVHVRQACSHLLVAFILDHPTGQRVKVRTQFIQFLVNNLGYEYQTGRESVIETIHTFLLKAPAALIPEVCEYLFLALAPRLVNDEAAICREMCMTVVRTLVARCAQTAPDKEEALFNLTMQWLGSTKESMRRMSAQMAGAFVSGTQPDARVQLVIARLVECVSLADWQRQQRERRLAARRSNDDDDNDAAEAEQADDEHQVEAAEAQWQLVYMALSTLSKLIQAMPRIAEWRESTPLWEVMPARLLHSHSWVRLAAARLWGLACSKLDTPAAAAAAPVNKLANHALAVYLTGHGNAVRIAHSLCRQMASRILDNALAEQIVKNLFFVSKLLLLCPPLNASSEAVLGDAPDPDAATAVDSDYEETADIQETIQDRDGQTISVEDAREKYCGLTWMFRSLAFTTRVEYTKNPRNIVQRSHILKWFAAMAATLGPHLVIPFLDIMLSPVYRIVTDDSGTKNESLITLGNEVVDLLQQVVGPTRFHQTYNAVRTQVQNVRSDRKRNRVIQAVVDPAAAARRKIKKNLGKREARRNKIAAFKPDLQLRRTNKRVRLDNDQDFD</sequence>
<proteinExistence type="predicted"/>
<dbReference type="Gene3D" id="1.25.10.10">
    <property type="entry name" value="Leucine-rich Repeat Variant"/>
    <property type="match status" value="2"/>
</dbReference>
<dbReference type="PhylomeDB" id="A0A0D2WIZ9"/>
<dbReference type="GO" id="GO:0030686">
    <property type="term" value="C:90S preribosome"/>
    <property type="evidence" value="ECO:0007669"/>
    <property type="project" value="TreeGrafter"/>
</dbReference>
<accession>A0A0D2WIZ9</accession>
<feature type="region of interest" description="Disordered" evidence="1">
    <location>
        <begin position="2630"/>
        <end position="2653"/>
    </location>
</feature>
<dbReference type="Pfam" id="PF20416">
    <property type="entry name" value="UTP20"/>
    <property type="match status" value="1"/>
</dbReference>
<dbReference type="InterPro" id="IPR052575">
    <property type="entry name" value="SSU_processome_comp_20"/>
</dbReference>
<dbReference type="GO" id="GO:0032040">
    <property type="term" value="C:small-subunit processome"/>
    <property type="evidence" value="ECO:0007669"/>
    <property type="project" value="TreeGrafter"/>
</dbReference>
<feature type="domain" description="U3 small nucleolar RNA-associated protein 20 N-terminal" evidence="2">
    <location>
        <begin position="1138"/>
        <end position="1758"/>
    </location>
</feature>
<dbReference type="PANTHER" id="PTHR17695:SF11">
    <property type="entry name" value="SMALL SUBUNIT PROCESSOME COMPONENT 20 HOMOLOG"/>
    <property type="match status" value="1"/>
</dbReference>
<name>A0A0D2WIZ9_CAPO3</name>
<dbReference type="SUPFAM" id="SSF48371">
    <property type="entry name" value="ARM repeat"/>
    <property type="match status" value="2"/>
</dbReference>
<feature type="domain" description="U3 small nucleolar RNA-associated protein 20" evidence="3">
    <location>
        <begin position="2002"/>
        <end position="2225"/>
    </location>
</feature>
<feature type="compositionally biased region" description="Acidic residues" evidence="1">
    <location>
        <begin position="1942"/>
        <end position="1960"/>
    </location>
</feature>
<dbReference type="InParanoid" id="A0A0D2WIZ9"/>
<dbReference type="InterPro" id="IPR016024">
    <property type="entry name" value="ARM-type_fold"/>
</dbReference>
<dbReference type="Proteomes" id="UP000008743">
    <property type="component" value="Unassembled WGS sequence"/>
</dbReference>
<evidence type="ECO:0000259" key="4">
    <source>
        <dbReference type="Pfam" id="PF23099"/>
    </source>
</evidence>
<dbReference type="InterPro" id="IPR011989">
    <property type="entry name" value="ARM-like"/>
</dbReference>